<gene>
    <name evidence="1" type="ORF">A9C11_31310</name>
</gene>
<dbReference type="GeneID" id="72999094"/>
<dbReference type="AlphaFoldDB" id="A0A127N209"/>
<dbReference type="InterPro" id="IPR003497">
    <property type="entry name" value="BRO_N_domain"/>
</dbReference>
<proteinExistence type="predicted"/>
<dbReference type="EMBL" id="CP015878">
    <property type="protein sequence ID" value="ANI18219.1"/>
    <property type="molecule type" value="Genomic_DNA"/>
</dbReference>
<dbReference type="PANTHER" id="PTHR36180:SF2">
    <property type="entry name" value="BRO FAMILY PROTEIN"/>
    <property type="match status" value="1"/>
</dbReference>
<dbReference type="PROSITE" id="PS51750">
    <property type="entry name" value="BRO_N"/>
    <property type="match status" value="1"/>
</dbReference>
<evidence type="ECO:0000313" key="2">
    <source>
        <dbReference type="Proteomes" id="UP000077748"/>
    </source>
</evidence>
<dbReference type="SMART" id="SM01040">
    <property type="entry name" value="Bro-N"/>
    <property type="match status" value="1"/>
</dbReference>
<accession>A0A127N209</accession>
<dbReference type="PANTHER" id="PTHR36180">
    <property type="entry name" value="DNA-BINDING PROTEIN-RELATED-RELATED"/>
    <property type="match status" value="1"/>
</dbReference>
<dbReference type="RefSeq" id="WP_058071612.1">
    <property type="nucleotide sequence ID" value="NZ_CP014158.1"/>
</dbReference>
<dbReference type="Proteomes" id="UP000077748">
    <property type="component" value="Chromosome"/>
</dbReference>
<evidence type="ECO:0000313" key="1">
    <source>
        <dbReference type="EMBL" id="ANI18219.1"/>
    </source>
</evidence>
<sequence>MHDAYTPTFFIRHNRPLRAVMIDNQPWFASYDLARLLGIRRPHTFQHRVLPHETRRIHLLYESGSEEAIDVLNEAALYKALVRFGSPESQHLDTWLTREVIPSLRDQSVPDGQAPRRVMMSWQARRVMLLEWQGALWVPFEEMPRLLAD</sequence>
<dbReference type="KEGG" id="pcq:PcP3B5_61480"/>
<protein>
    <submittedName>
        <fullName evidence="1">Phage antirepressor</fullName>
    </submittedName>
</protein>
<name>A0A127N209_9PSED</name>
<reference evidence="1 2" key="1">
    <citation type="submission" date="2016-05" db="EMBL/GenBank/DDBJ databases">
        <title>Genome Sequence of Pseudomonas citronellolis Strain SJTE-3, an Estrogens and Persistent Organic Pollutants degradation strain.</title>
        <authorList>
            <person name="Liang R."/>
        </authorList>
    </citation>
    <scope>NUCLEOTIDE SEQUENCE [LARGE SCALE GENOMIC DNA]</scope>
    <source>
        <strain evidence="1 2">SJTE-3</strain>
    </source>
</reference>
<organism evidence="1 2">
    <name type="scientific">Pseudomonas citronellolis</name>
    <dbReference type="NCBI Taxonomy" id="53408"/>
    <lineage>
        <taxon>Bacteria</taxon>
        <taxon>Pseudomonadati</taxon>
        <taxon>Pseudomonadota</taxon>
        <taxon>Gammaproteobacteria</taxon>
        <taxon>Pseudomonadales</taxon>
        <taxon>Pseudomonadaceae</taxon>
        <taxon>Pseudomonas</taxon>
    </lineage>
</organism>
<dbReference type="Pfam" id="PF02498">
    <property type="entry name" value="Bro-N"/>
    <property type="match status" value="1"/>
</dbReference>